<feature type="domain" description="FP protein C-terminal" evidence="2">
    <location>
        <begin position="272"/>
        <end position="323"/>
    </location>
</feature>
<organism evidence="3 4">
    <name type="scientific">Parnassius apollo</name>
    <name type="common">Apollo butterfly</name>
    <name type="synonym">Papilio apollo</name>
    <dbReference type="NCBI Taxonomy" id="110799"/>
    <lineage>
        <taxon>Eukaryota</taxon>
        <taxon>Metazoa</taxon>
        <taxon>Ecdysozoa</taxon>
        <taxon>Arthropoda</taxon>
        <taxon>Hexapoda</taxon>
        <taxon>Insecta</taxon>
        <taxon>Pterygota</taxon>
        <taxon>Neoptera</taxon>
        <taxon>Endopterygota</taxon>
        <taxon>Lepidoptera</taxon>
        <taxon>Glossata</taxon>
        <taxon>Ditrysia</taxon>
        <taxon>Papilionoidea</taxon>
        <taxon>Papilionidae</taxon>
        <taxon>Parnassiinae</taxon>
        <taxon>Parnassini</taxon>
        <taxon>Parnassius</taxon>
        <taxon>Parnassius</taxon>
    </lineage>
</organism>
<dbReference type="EMBL" id="CAJQZP010000746">
    <property type="protein sequence ID" value="CAG4982781.1"/>
    <property type="molecule type" value="Genomic_DNA"/>
</dbReference>
<dbReference type="InterPro" id="IPR057251">
    <property type="entry name" value="FP_C"/>
</dbReference>
<comment type="caution">
    <text evidence="3">The sequence shown here is derived from an EMBL/GenBank/DDBJ whole genome shotgun (WGS) entry which is preliminary data.</text>
</comment>
<evidence type="ECO:0000313" key="4">
    <source>
        <dbReference type="Proteomes" id="UP000691718"/>
    </source>
</evidence>
<gene>
    <name evidence="3" type="ORF">PAPOLLO_LOCUS10522</name>
</gene>
<evidence type="ECO:0000313" key="3">
    <source>
        <dbReference type="EMBL" id="CAG4982781.1"/>
    </source>
</evidence>
<dbReference type="AlphaFoldDB" id="A0A8S3WV32"/>
<reference evidence="3" key="1">
    <citation type="submission" date="2021-04" db="EMBL/GenBank/DDBJ databases">
        <authorList>
            <person name="Tunstrom K."/>
        </authorList>
    </citation>
    <scope>NUCLEOTIDE SEQUENCE</scope>
</reference>
<keyword evidence="1" id="KW-0175">Coiled coil</keyword>
<feature type="coiled-coil region" evidence="1">
    <location>
        <begin position="144"/>
        <end position="171"/>
    </location>
</feature>
<name>A0A8S3WV32_PARAO</name>
<proteinExistence type="predicted"/>
<sequence>MQRSPTNKRFDSDPDLSNIVARKRKYDHDISDSFKLFTDNILKKMDDWKTDFNINLLQINDAINNLIKNDLAKLNEIVVEVKAEIDNMRKEYTEIKTDIVRLKTQQVATQKEINSLQQSVQFNADQQDEQAKKIETLAVDTKKTREIEMEIVKIKQQNMQLQSQLNSSEQRERLSNIEIVGVPECKSENLQDLILNIGKHIGVDIPPNDILQVNRVSPKIKLQGRPRVIIAKMRTRLLKDNIISRGRKARITSRDIDVTGESRPIYINEHLTPFNKQLLKKCKELAKIKQHQFVWVKNGLIFVRKNDNSPALKIISEEDLKKLSVSK</sequence>
<dbReference type="OrthoDB" id="7414876at2759"/>
<dbReference type="Proteomes" id="UP000691718">
    <property type="component" value="Unassembled WGS sequence"/>
</dbReference>
<feature type="coiled-coil region" evidence="1">
    <location>
        <begin position="64"/>
        <end position="105"/>
    </location>
</feature>
<accession>A0A8S3WV32</accession>
<dbReference type="Pfam" id="PF25298">
    <property type="entry name" value="Baculo_FP_2nd"/>
    <property type="match status" value="1"/>
</dbReference>
<evidence type="ECO:0000256" key="1">
    <source>
        <dbReference type="SAM" id="Coils"/>
    </source>
</evidence>
<keyword evidence="4" id="KW-1185">Reference proteome</keyword>
<protein>
    <submittedName>
        <fullName evidence="3">(apollo) hypothetical protein</fullName>
    </submittedName>
</protein>
<evidence type="ECO:0000259" key="2">
    <source>
        <dbReference type="Pfam" id="PF25298"/>
    </source>
</evidence>